<sequence>MQDIIKSNVLNKFHEEWITNGPLDIRPFHEDPTMNVASAVLKRQIFMTHKGRQTIEKMSSQKKKCPTPWWPCFSTNQNHFHPRYNNDEPSDKGFTNAIYSHIRKNAPPPGTNLLTKNVPSRVLGRKKAPPPLGGHISLGKSLTNFHEDLTINVASRVLTRKIAPPTGCHVFKATRTFFKLVQDTLGQIFRPNVASRVLTRKNSPPHGGHVFQ</sequence>
<dbReference type="AlphaFoldDB" id="A0A9D4DE60"/>
<organism evidence="1 2">
    <name type="scientific">Dreissena polymorpha</name>
    <name type="common">Zebra mussel</name>
    <name type="synonym">Mytilus polymorpha</name>
    <dbReference type="NCBI Taxonomy" id="45954"/>
    <lineage>
        <taxon>Eukaryota</taxon>
        <taxon>Metazoa</taxon>
        <taxon>Spiralia</taxon>
        <taxon>Lophotrochozoa</taxon>
        <taxon>Mollusca</taxon>
        <taxon>Bivalvia</taxon>
        <taxon>Autobranchia</taxon>
        <taxon>Heteroconchia</taxon>
        <taxon>Euheterodonta</taxon>
        <taxon>Imparidentia</taxon>
        <taxon>Neoheterodontei</taxon>
        <taxon>Myida</taxon>
        <taxon>Dreissenoidea</taxon>
        <taxon>Dreissenidae</taxon>
        <taxon>Dreissena</taxon>
    </lineage>
</organism>
<proteinExistence type="predicted"/>
<evidence type="ECO:0000313" key="2">
    <source>
        <dbReference type="Proteomes" id="UP000828390"/>
    </source>
</evidence>
<reference evidence="1" key="2">
    <citation type="submission" date="2020-11" db="EMBL/GenBank/DDBJ databases">
        <authorList>
            <person name="McCartney M.A."/>
            <person name="Auch B."/>
            <person name="Kono T."/>
            <person name="Mallez S."/>
            <person name="Becker A."/>
            <person name="Gohl D.M."/>
            <person name="Silverstein K.A.T."/>
            <person name="Koren S."/>
            <person name="Bechman K.B."/>
            <person name="Herman A."/>
            <person name="Abrahante J.E."/>
            <person name="Garbe J."/>
        </authorList>
    </citation>
    <scope>NUCLEOTIDE SEQUENCE</scope>
    <source>
        <strain evidence="1">Duluth1</strain>
        <tissue evidence="1">Whole animal</tissue>
    </source>
</reference>
<dbReference type="EMBL" id="JAIWYP010000010">
    <property type="protein sequence ID" value="KAH3746855.1"/>
    <property type="molecule type" value="Genomic_DNA"/>
</dbReference>
<accession>A0A9D4DE60</accession>
<gene>
    <name evidence="1" type="ORF">DPMN_181272</name>
</gene>
<reference evidence="1" key="1">
    <citation type="journal article" date="2019" name="bioRxiv">
        <title>The Genome of the Zebra Mussel, Dreissena polymorpha: A Resource for Invasive Species Research.</title>
        <authorList>
            <person name="McCartney M.A."/>
            <person name="Auch B."/>
            <person name="Kono T."/>
            <person name="Mallez S."/>
            <person name="Zhang Y."/>
            <person name="Obille A."/>
            <person name="Becker A."/>
            <person name="Abrahante J.E."/>
            <person name="Garbe J."/>
            <person name="Badalamenti J.P."/>
            <person name="Herman A."/>
            <person name="Mangelson H."/>
            <person name="Liachko I."/>
            <person name="Sullivan S."/>
            <person name="Sone E.D."/>
            <person name="Koren S."/>
            <person name="Silverstein K.A.T."/>
            <person name="Beckman K.B."/>
            <person name="Gohl D.M."/>
        </authorList>
    </citation>
    <scope>NUCLEOTIDE SEQUENCE</scope>
    <source>
        <strain evidence="1">Duluth1</strain>
        <tissue evidence="1">Whole animal</tissue>
    </source>
</reference>
<evidence type="ECO:0000313" key="1">
    <source>
        <dbReference type="EMBL" id="KAH3746855.1"/>
    </source>
</evidence>
<dbReference type="Proteomes" id="UP000828390">
    <property type="component" value="Unassembled WGS sequence"/>
</dbReference>
<keyword evidence="2" id="KW-1185">Reference proteome</keyword>
<protein>
    <submittedName>
        <fullName evidence="1">Uncharacterized protein</fullName>
    </submittedName>
</protein>
<comment type="caution">
    <text evidence="1">The sequence shown here is derived from an EMBL/GenBank/DDBJ whole genome shotgun (WGS) entry which is preliminary data.</text>
</comment>
<name>A0A9D4DE60_DREPO</name>